<evidence type="ECO:0000256" key="5">
    <source>
        <dbReference type="ARBA" id="ARBA00013950"/>
    </source>
</evidence>
<feature type="repeat" description="Lumazine-binding" evidence="10">
    <location>
        <begin position="1"/>
        <end position="97"/>
    </location>
</feature>
<name>A0A1E3VLG5_9HYPH</name>
<protein>
    <recommendedName>
        <fullName evidence="5 9">Riboflavin synthase</fullName>
        <ecNumber evidence="4 9">2.5.1.9</ecNumber>
    </recommendedName>
</protein>
<comment type="function">
    <text evidence="2">Catalyzes the dismutation of two molecules of 6,7-dimethyl-8-ribityllumazine, resulting in the formation of riboflavin and 5-amino-6-(D-ribitylamino)uracil.</text>
</comment>
<evidence type="ECO:0000259" key="11">
    <source>
        <dbReference type="PROSITE" id="PS51177"/>
    </source>
</evidence>
<dbReference type="GO" id="GO:0004746">
    <property type="term" value="F:riboflavin synthase activity"/>
    <property type="evidence" value="ECO:0007669"/>
    <property type="project" value="UniProtKB-UniRule"/>
</dbReference>
<evidence type="ECO:0000313" key="12">
    <source>
        <dbReference type="EMBL" id="ODR94141.1"/>
    </source>
</evidence>
<dbReference type="EMBL" id="LPWE01000013">
    <property type="protein sequence ID" value="ODR94141.1"/>
    <property type="molecule type" value="Genomic_DNA"/>
</dbReference>
<dbReference type="NCBIfam" id="NF006767">
    <property type="entry name" value="PRK09289.1"/>
    <property type="match status" value="1"/>
</dbReference>
<dbReference type="EC" id="2.5.1.9" evidence="4 9"/>
<comment type="caution">
    <text evidence="12">The sequence shown here is derived from an EMBL/GenBank/DDBJ whole genome shotgun (WGS) entry which is preliminary data.</text>
</comment>
<dbReference type="SUPFAM" id="SSF63380">
    <property type="entry name" value="Riboflavin synthase domain-like"/>
    <property type="match status" value="2"/>
</dbReference>
<dbReference type="PANTHER" id="PTHR21098:SF12">
    <property type="entry name" value="RIBOFLAVIN SYNTHASE"/>
    <property type="match status" value="1"/>
</dbReference>
<evidence type="ECO:0000256" key="9">
    <source>
        <dbReference type="NCBIfam" id="TIGR00187"/>
    </source>
</evidence>
<gene>
    <name evidence="12" type="ORF">AUC70_11310</name>
</gene>
<keyword evidence="6" id="KW-0686">Riboflavin biosynthesis</keyword>
<feature type="domain" description="Lumazine-binding" evidence="11">
    <location>
        <begin position="1"/>
        <end position="97"/>
    </location>
</feature>
<evidence type="ECO:0000256" key="2">
    <source>
        <dbReference type="ARBA" id="ARBA00002803"/>
    </source>
</evidence>
<dbReference type="InterPro" id="IPR017938">
    <property type="entry name" value="Riboflavin_synthase-like_b-brl"/>
</dbReference>
<evidence type="ECO:0000256" key="6">
    <source>
        <dbReference type="ARBA" id="ARBA00022619"/>
    </source>
</evidence>
<comment type="pathway">
    <text evidence="3">Cofactor biosynthesis; riboflavin biosynthesis; riboflavin from 2-hydroxy-3-oxobutyl phosphate and 5-amino-6-(D-ribitylamino)uracil: step 2/2.</text>
</comment>
<dbReference type="InterPro" id="IPR023366">
    <property type="entry name" value="ATP_synth_asu-like_sf"/>
</dbReference>
<dbReference type="Pfam" id="PF00677">
    <property type="entry name" value="Lum_binding"/>
    <property type="match status" value="2"/>
</dbReference>
<dbReference type="InterPro" id="IPR001783">
    <property type="entry name" value="Lumazine-bd"/>
</dbReference>
<dbReference type="AlphaFoldDB" id="A0A1E3VLG5"/>
<keyword evidence="7" id="KW-0808">Transferase</keyword>
<organism evidence="12 13">
    <name type="scientific">Methyloceanibacter stevinii</name>
    <dbReference type="NCBI Taxonomy" id="1774970"/>
    <lineage>
        <taxon>Bacteria</taxon>
        <taxon>Pseudomonadati</taxon>
        <taxon>Pseudomonadota</taxon>
        <taxon>Alphaproteobacteria</taxon>
        <taxon>Hyphomicrobiales</taxon>
        <taxon>Hyphomicrobiaceae</taxon>
        <taxon>Methyloceanibacter</taxon>
    </lineage>
</organism>
<evidence type="ECO:0000256" key="1">
    <source>
        <dbReference type="ARBA" id="ARBA00000968"/>
    </source>
</evidence>
<evidence type="ECO:0000256" key="8">
    <source>
        <dbReference type="ARBA" id="ARBA00022737"/>
    </source>
</evidence>
<feature type="domain" description="Lumazine-binding" evidence="11">
    <location>
        <begin position="98"/>
        <end position="194"/>
    </location>
</feature>
<dbReference type="NCBIfam" id="NF009566">
    <property type="entry name" value="PRK13020.1"/>
    <property type="match status" value="1"/>
</dbReference>
<feature type="repeat" description="Lumazine-binding" evidence="10">
    <location>
        <begin position="98"/>
        <end position="194"/>
    </location>
</feature>
<dbReference type="FunFam" id="2.40.30.20:FF:000004">
    <property type="entry name" value="Riboflavin synthase, alpha subunit"/>
    <property type="match status" value="1"/>
</dbReference>
<dbReference type="InterPro" id="IPR026017">
    <property type="entry name" value="Lumazine-bd_dom"/>
</dbReference>
<dbReference type="Proteomes" id="UP000094172">
    <property type="component" value="Unassembled WGS sequence"/>
</dbReference>
<dbReference type="PROSITE" id="PS51177">
    <property type="entry name" value="LUMAZINE_BIND"/>
    <property type="match status" value="2"/>
</dbReference>
<evidence type="ECO:0000256" key="10">
    <source>
        <dbReference type="PROSITE-ProRule" id="PRU00524"/>
    </source>
</evidence>
<evidence type="ECO:0000256" key="7">
    <source>
        <dbReference type="ARBA" id="ARBA00022679"/>
    </source>
</evidence>
<comment type="catalytic activity">
    <reaction evidence="1">
        <text>2 6,7-dimethyl-8-(1-D-ribityl)lumazine + H(+) = 5-amino-6-(D-ribitylamino)uracil + riboflavin</text>
        <dbReference type="Rhea" id="RHEA:20772"/>
        <dbReference type="ChEBI" id="CHEBI:15378"/>
        <dbReference type="ChEBI" id="CHEBI:15934"/>
        <dbReference type="ChEBI" id="CHEBI:57986"/>
        <dbReference type="ChEBI" id="CHEBI:58201"/>
        <dbReference type="EC" id="2.5.1.9"/>
    </reaction>
</comment>
<accession>A0A1E3VLG5</accession>
<evidence type="ECO:0000313" key="13">
    <source>
        <dbReference type="Proteomes" id="UP000094172"/>
    </source>
</evidence>
<dbReference type="PIRSF" id="PIRSF000498">
    <property type="entry name" value="Riboflavin_syn_A"/>
    <property type="match status" value="1"/>
</dbReference>
<sequence>MFTGIVSGLGTLVGRKGGTFKIKTPYKSKSLELGASIAFDGCCLTLTEIEKVKGEGTTVTVDVSNETLSHTTMGTWETGRRMNLERALALGEELGGHIVTGHVDGLAKVVSRFPDGDSVRFLLEVPGEFAKYVASKGSIALNGVSLTVNEVEGTRFDVNIIPFTLEHTSWGDRQPGDLVNLEVDLLARYVARLAQAEGIHS</sequence>
<reference evidence="12 13" key="1">
    <citation type="journal article" date="2016" name="Environ. Microbiol.">
        <title>New Methyloceanibacter diversity from North Sea sediments includes methanotroph containing solely the soluble methane monooxygenase.</title>
        <authorList>
            <person name="Vekeman B."/>
            <person name="Kerckhof F.M."/>
            <person name="Cremers G."/>
            <person name="de Vos P."/>
            <person name="Vandamme P."/>
            <person name="Boon N."/>
            <person name="Op den Camp H.J."/>
            <person name="Heylen K."/>
        </authorList>
    </citation>
    <scope>NUCLEOTIDE SEQUENCE [LARGE SCALE GENOMIC DNA]</scope>
    <source>
        <strain evidence="12 13">R-67176</strain>
    </source>
</reference>
<dbReference type="Gene3D" id="2.40.30.20">
    <property type="match status" value="2"/>
</dbReference>
<dbReference type="GO" id="GO:0009231">
    <property type="term" value="P:riboflavin biosynthetic process"/>
    <property type="evidence" value="ECO:0007669"/>
    <property type="project" value="UniProtKB-KW"/>
</dbReference>
<dbReference type="STRING" id="1774970.AUC70_11310"/>
<keyword evidence="8" id="KW-0677">Repeat</keyword>
<dbReference type="NCBIfam" id="TIGR00187">
    <property type="entry name" value="ribE"/>
    <property type="match status" value="1"/>
</dbReference>
<dbReference type="CDD" id="cd00402">
    <property type="entry name" value="Riboflavin_synthase_like"/>
    <property type="match status" value="1"/>
</dbReference>
<evidence type="ECO:0000256" key="4">
    <source>
        <dbReference type="ARBA" id="ARBA00012827"/>
    </source>
</evidence>
<dbReference type="PANTHER" id="PTHR21098">
    <property type="entry name" value="RIBOFLAVIN SYNTHASE ALPHA CHAIN"/>
    <property type="match status" value="1"/>
</dbReference>
<evidence type="ECO:0000256" key="3">
    <source>
        <dbReference type="ARBA" id="ARBA00004887"/>
    </source>
</evidence>
<keyword evidence="13" id="KW-1185">Reference proteome</keyword>
<dbReference type="RefSeq" id="WP_069445480.1">
    <property type="nucleotide sequence ID" value="NZ_LPWE01000013.1"/>
</dbReference>
<proteinExistence type="predicted"/>